<dbReference type="RefSeq" id="WP_311691248.1">
    <property type="nucleotide sequence ID" value="NZ_JAVRHL010000002.1"/>
</dbReference>
<proteinExistence type="predicted"/>
<reference evidence="1 2" key="1">
    <citation type="submission" date="2023-09" db="EMBL/GenBank/DDBJ databases">
        <authorList>
            <person name="Rey-Velasco X."/>
        </authorList>
    </citation>
    <scope>NUCLEOTIDE SEQUENCE [LARGE SCALE GENOMIC DNA]</scope>
    <source>
        <strain evidence="1 2">F158</strain>
    </source>
</reference>
<gene>
    <name evidence="1" type="ORF">RM543_10405</name>
</gene>
<accession>A0ABU3DHR6</accession>
<organism evidence="1 2">
    <name type="scientific">Tropicimonas omnivorans</name>
    <dbReference type="NCBI Taxonomy" id="3075590"/>
    <lineage>
        <taxon>Bacteria</taxon>
        <taxon>Pseudomonadati</taxon>
        <taxon>Pseudomonadota</taxon>
        <taxon>Alphaproteobacteria</taxon>
        <taxon>Rhodobacterales</taxon>
        <taxon>Roseobacteraceae</taxon>
        <taxon>Tropicimonas</taxon>
    </lineage>
</organism>
<evidence type="ECO:0000313" key="1">
    <source>
        <dbReference type="EMBL" id="MDT0683098.1"/>
    </source>
</evidence>
<keyword evidence="2" id="KW-1185">Reference proteome</keyword>
<protein>
    <recommendedName>
        <fullName evidence="3">RiboL-PSP-HEPN domain-containing protein</fullName>
    </recommendedName>
</protein>
<evidence type="ECO:0000313" key="2">
    <source>
        <dbReference type="Proteomes" id="UP001265259"/>
    </source>
</evidence>
<evidence type="ECO:0008006" key="3">
    <source>
        <dbReference type="Google" id="ProtNLM"/>
    </source>
</evidence>
<dbReference type="EMBL" id="JAVRHL010000002">
    <property type="protein sequence ID" value="MDT0683098.1"/>
    <property type="molecule type" value="Genomic_DNA"/>
</dbReference>
<comment type="caution">
    <text evidence="1">The sequence shown here is derived from an EMBL/GenBank/DDBJ whole genome shotgun (WGS) entry which is preliminary data.</text>
</comment>
<dbReference type="Proteomes" id="UP001265259">
    <property type="component" value="Unassembled WGS sequence"/>
</dbReference>
<sequence length="159" mass="17762">MAAVEVNYSKSEEHPVGADRLFKVMMRLEFALKEIGYCKTAGNQKAEVDWDRFANERLGASFFNAMKAEGSVNVLLQTPPKRQIGDGQGYLSWKQVGAVSNIQELVGSLRRVRNNLFHGGKSGDPDKDRDDVLVGNALSSIDAILRHDHDLRMMFEGKH</sequence>
<name>A0ABU3DHR6_9RHOB</name>